<evidence type="ECO:0000256" key="3">
    <source>
        <dbReference type="ARBA" id="ARBA00022723"/>
    </source>
</evidence>
<keyword evidence="5 7" id="KW-0408">Iron</keyword>
<dbReference type="InterPro" id="IPR017972">
    <property type="entry name" value="Cyt_P450_CS"/>
</dbReference>
<dbReference type="PROSITE" id="PS00086">
    <property type="entry name" value="CYTOCHROME_P450"/>
    <property type="match status" value="1"/>
</dbReference>
<dbReference type="PRINTS" id="PR00463">
    <property type="entry name" value="EP450I"/>
</dbReference>
<dbReference type="InterPro" id="IPR001128">
    <property type="entry name" value="Cyt_P450"/>
</dbReference>
<protein>
    <submittedName>
        <fullName evidence="9">Cytochrome P450</fullName>
    </submittedName>
</protein>
<dbReference type="InterPro" id="IPR036396">
    <property type="entry name" value="Cyt_P450_sf"/>
</dbReference>
<name>A0ABD5YT57_9EURY</name>
<evidence type="ECO:0000256" key="6">
    <source>
        <dbReference type="ARBA" id="ARBA00023033"/>
    </source>
</evidence>
<dbReference type="Pfam" id="PF00067">
    <property type="entry name" value="p450"/>
    <property type="match status" value="1"/>
</dbReference>
<keyword evidence="10" id="KW-1185">Reference proteome</keyword>
<keyword evidence="6 7" id="KW-0503">Monooxygenase</keyword>
<evidence type="ECO:0000256" key="5">
    <source>
        <dbReference type="ARBA" id="ARBA00023004"/>
    </source>
</evidence>
<gene>
    <name evidence="9" type="ORF">ACFQL7_23415</name>
</gene>
<dbReference type="InterPro" id="IPR002401">
    <property type="entry name" value="Cyt_P450_E_grp-I"/>
</dbReference>
<keyword evidence="4 7" id="KW-0560">Oxidoreductase</keyword>
<dbReference type="PRINTS" id="PR00385">
    <property type="entry name" value="P450"/>
</dbReference>
<dbReference type="PANTHER" id="PTHR24291:SF50">
    <property type="entry name" value="BIFUNCTIONAL ALBAFLAVENONE MONOOXYGENASE_TERPENE SYNTHASE"/>
    <property type="match status" value="1"/>
</dbReference>
<dbReference type="AlphaFoldDB" id="A0ABD5YT57"/>
<dbReference type="PANTHER" id="PTHR24291">
    <property type="entry name" value="CYTOCHROME P450 FAMILY 4"/>
    <property type="match status" value="1"/>
</dbReference>
<dbReference type="EMBL" id="JBHTAX010000004">
    <property type="protein sequence ID" value="MFC7192471.1"/>
    <property type="molecule type" value="Genomic_DNA"/>
</dbReference>
<proteinExistence type="inferred from homology"/>
<evidence type="ECO:0000256" key="8">
    <source>
        <dbReference type="SAM" id="MobiDB-lite"/>
    </source>
</evidence>
<keyword evidence="3 7" id="KW-0479">Metal-binding</keyword>
<evidence type="ECO:0000256" key="2">
    <source>
        <dbReference type="ARBA" id="ARBA00022617"/>
    </source>
</evidence>
<dbReference type="GeneID" id="76202151"/>
<evidence type="ECO:0000256" key="4">
    <source>
        <dbReference type="ARBA" id="ARBA00023002"/>
    </source>
</evidence>
<evidence type="ECO:0000313" key="10">
    <source>
        <dbReference type="Proteomes" id="UP001596417"/>
    </source>
</evidence>
<evidence type="ECO:0000256" key="7">
    <source>
        <dbReference type="RuleBase" id="RU000461"/>
    </source>
</evidence>
<dbReference type="RefSeq" id="WP_264556440.1">
    <property type="nucleotide sequence ID" value="NZ_CP109980.1"/>
</dbReference>
<evidence type="ECO:0000313" key="9">
    <source>
        <dbReference type="EMBL" id="MFC7192471.1"/>
    </source>
</evidence>
<dbReference type="Proteomes" id="UP001596417">
    <property type="component" value="Unassembled WGS sequence"/>
</dbReference>
<sequence>MATETDPTTDEVSIESTRSEREPPGPDGLPVIGNTFALASDVFGFYERLAHEYEGDVAHYRVAGDTGYLLTHPDHVEQVLVTDAPRFVKGEMQQRQIGSAFGEGMLLAENDDWRDQRTTAQPAFYRERIETYAPVAVSHAEAMAADWNDGETIEIHDAMTELTLSVLAWSLFGIDVRGRQSAVRAAATATRDRFDTSRLGAYLPEWIPTPVNRQYKHSLSSLREFIEELIDERRAADELGEDLLSLLVAATDTGGMDDDTLRDNMATFLFAGHETTALALTYTWFLLGHHPDVQERLHAELDEVLGDAPPTAADLPELDYTEQVVKEAMRLYPPVWTTFREPIEDIEIGGYTIPEGTVVSLPQWIIHRDERWYDAPLEFRPERWVDGDDRPEYAYYPFGGGPRHCIGMRFARMEAQLVVATLAREFAVESITDASLDLTASANTLPAEPVKLRLSRR</sequence>
<organism evidence="9 10">
    <name type="scientific">Halocatena marina</name>
    <dbReference type="NCBI Taxonomy" id="2934937"/>
    <lineage>
        <taxon>Archaea</taxon>
        <taxon>Methanobacteriati</taxon>
        <taxon>Methanobacteriota</taxon>
        <taxon>Stenosarchaea group</taxon>
        <taxon>Halobacteria</taxon>
        <taxon>Halobacteriales</taxon>
        <taxon>Natronomonadaceae</taxon>
        <taxon>Halocatena</taxon>
    </lineage>
</organism>
<dbReference type="Gene3D" id="1.10.630.10">
    <property type="entry name" value="Cytochrome P450"/>
    <property type="match status" value="1"/>
</dbReference>
<feature type="region of interest" description="Disordered" evidence="8">
    <location>
        <begin position="1"/>
        <end position="29"/>
    </location>
</feature>
<comment type="caution">
    <text evidence="9">The sequence shown here is derived from an EMBL/GenBank/DDBJ whole genome shotgun (WGS) entry which is preliminary data.</text>
</comment>
<dbReference type="InterPro" id="IPR050196">
    <property type="entry name" value="Cytochrome_P450_Monoox"/>
</dbReference>
<reference evidence="9 10" key="1">
    <citation type="journal article" date="2019" name="Int. J. Syst. Evol. Microbiol.">
        <title>The Global Catalogue of Microorganisms (GCM) 10K type strain sequencing project: providing services to taxonomists for standard genome sequencing and annotation.</title>
        <authorList>
            <consortium name="The Broad Institute Genomics Platform"/>
            <consortium name="The Broad Institute Genome Sequencing Center for Infectious Disease"/>
            <person name="Wu L."/>
            <person name="Ma J."/>
        </authorList>
    </citation>
    <scope>NUCLEOTIDE SEQUENCE [LARGE SCALE GENOMIC DNA]</scope>
    <source>
        <strain evidence="9 10">RDMS1</strain>
    </source>
</reference>
<keyword evidence="2 7" id="KW-0349">Heme</keyword>
<comment type="similarity">
    <text evidence="1 7">Belongs to the cytochrome P450 family.</text>
</comment>
<evidence type="ECO:0000256" key="1">
    <source>
        <dbReference type="ARBA" id="ARBA00010617"/>
    </source>
</evidence>
<dbReference type="GO" id="GO:0046872">
    <property type="term" value="F:metal ion binding"/>
    <property type="evidence" value="ECO:0007669"/>
    <property type="project" value="UniProtKB-KW"/>
</dbReference>
<accession>A0ABD5YT57</accession>
<dbReference type="GO" id="GO:0004497">
    <property type="term" value="F:monooxygenase activity"/>
    <property type="evidence" value="ECO:0007669"/>
    <property type="project" value="UniProtKB-KW"/>
</dbReference>
<dbReference type="CDD" id="cd20620">
    <property type="entry name" value="CYP132-like"/>
    <property type="match status" value="1"/>
</dbReference>
<dbReference type="SUPFAM" id="SSF48264">
    <property type="entry name" value="Cytochrome P450"/>
    <property type="match status" value="1"/>
</dbReference>